<dbReference type="GO" id="GO:0005886">
    <property type="term" value="C:plasma membrane"/>
    <property type="evidence" value="ECO:0007669"/>
    <property type="project" value="TreeGrafter"/>
</dbReference>
<accession>A0A4U1BDA8</accession>
<dbReference type="Pfam" id="PF23914">
    <property type="entry name" value="TPR_CcmH_CycH"/>
    <property type="match status" value="1"/>
</dbReference>
<evidence type="ECO:0000256" key="4">
    <source>
        <dbReference type="SAM" id="Phobius"/>
    </source>
</evidence>
<keyword evidence="7" id="KW-1185">Reference proteome</keyword>
<dbReference type="PANTHER" id="PTHR47870:SF1">
    <property type="entry name" value="CYTOCHROME C-TYPE BIOGENESIS PROTEIN CCMH"/>
    <property type="match status" value="1"/>
</dbReference>
<feature type="transmembrane region" description="Helical" evidence="4">
    <location>
        <begin position="46"/>
        <end position="67"/>
    </location>
</feature>
<proteinExistence type="predicted"/>
<dbReference type="RefSeq" id="WP_136853416.1">
    <property type="nucleotide sequence ID" value="NZ_SWCI01000006.1"/>
</dbReference>
<sequence>MMTLSLSIFLALTAAAFTLASGHRGYLRSAGEAAAEEGASLPRAGWWAPACMLVFLILISLLAYSRLGHFAGWQQRHTETRVDYLLQSKINQSLMAAQQRPDDAGTWLAVADNQAAAGLYAEAVEALDKALVLQGESAPLLGLKAKYLYYQQGRALGVAAVAAVSRALSLDSTDFTTRELLASHAYRQGQYREAVEHWQVLLDSGAAGPREAAIQRAVERAKARIKAASTPQ</sequence>
<dbReference type="Gene3D" id="1.25.40.10">
    <property type="entry name" value="Tetratricopeptide repeat domain"/>
    <property type="match status" value="1"/>
</dbReference>
<keyword evidence="4" id="KW-1133">Transmembrane helix</keyword>
<feature type="domain" description="Cytochrome c-type biogenesis protein H TPR" evidence="5">
    <location>
        <begin position="98"/>
        <end position="203"/>
    </location>
</feature>
<dbReference type="InterPro" id="IPR011990">
    <property type="entry name" value="TPR-like_helical_dom_sf"/>
</dbReference>
<reference evidence="6 7" key="1">
    <citation type="submission" date="2019-04" db="EMBL/GenBank/DDBJ databases">
        <authorList>
            <person name="Hwang J.C."/>
        </authorList>
    </citation>
    <scope>NUCLEOTIDE SEQUENCE [LARGE SCALE GENOMIC DNA]</scope>
    <source>
        <strain evidence="6 7">IMCC35001</strain>
    </source>
</reference>
<dbReference type="InterPro" id="IPR056413">
    <property type="entry name" value="TPR_CcmH_CycH"/>
</dbReference>
<name>A0A4U1BDA8_9GAMM</name>
<dbReference type="AlphaFoldDB" id="A0A4U1BDA8"/>
<dbReference type="SUPFAM" id="SSF48452">
    <property type="entry name" value="TPR-like"/>
    <property type="match status" value="1"/>
</dbReference>
<keyword evidence="4" id="KW-0812">Transmembrane</keyword>
<evidence type="ECO:0000313" key="7">
    <source>
        <dbReference type="Proteomes" id="UP000305674"/>
    </source>
</evidence>
<dbReference type="EMBL" id="SWCI01000006">
    <property type="protein sequence ID" value="TKB48739.1"/>
    <property type="molecule type" value="Genomic_DNA"/>
</dbReference>
<evidence type="ECO:0000313" key="6">
    <source>
        <dbReference type="EMBL" id="TKB48739.1"/>
    </source>
</evidence>
<keyword evidence="3" id="KW-0802">TPR repeat</keyword>
<dbReference type="InterPro" id="IPR051263">
    <property type="entry name" value="C-type_cytochrome_biogenesis"/>
</dbReference>
<dbReference type="PANTHER" id="PTHR47870">
    <property type="entry name" value="CYTOCHROME C-TYPE BIOGENESIS PROTEIN CCMH"/>
    <property type="match status" value="1"/>
</dbReference>
<evidence type="ECO:0000256" key="3">
    <source>
        <dbReference type="ARBA" id="ARBA00022803"/>
    </source>
</evidence>
<gene>
    <name evidence="6" type="ORF">FCL40_11355</name>
</gene>
<comment type="caution">
    <text evidence="6">The sequence shown here is derived from an EMBL/GenBank/DDBJ whole genome shotgun (WGS) entry which is preliminary data.</text>
</comment>
<dbReference type="Proteomes" id="UP000305674">
    <property type="component" value="Unassembled WGS sequence"/>
</dbReference>
<keyword evidence="4" id="KW-0472">Membrane</keyword>
<evidence type="ECO:0000256" key="1">
    <source>
        <dbReference type="ARBA" id="ARBA00022737"/>
    </source>
</evidence>
<evidence type="ECO:0000256" key="2">
    <source>
        <dbReference type="ARBA" id="ARBA00022748"/>
    </source>
</evidence>
<dbReference type="GO" id="GO:0017004">
    <property type="term" value="P:cytochrome complex assembly"/>
    <property type="evidence" value="ECO:0007669"/>
    <property type="project" value="UniProtKB-KW"/>
</dbReference>
<evidence type="ECO:0000259" key="5">
    <source>
        <dbReference type="Pfam" id="PF23914"/>
    </source>
</evidence>
<protein>
    <submittedName>
        <fullName evidence="6">Nitrite reductase</fullName>
    </submittedName>
</protein>
<organism evidence="6 7">
    <name type="scientific">Ferrimonas sediminicola</name>
    <dbReference type="NCBI Taxonomy" id="2569538"/>
    <lineage>
        <taxon>Bacteria</taxon>
        <taxon>Pseudomonadati</taxon>
        <taxon>Pseudomonadota</taxon>
        <taxon>Gammaproteobacteria</taxon>
        <taxon>Alteromonadales</taxon>
        <taxon>Ferrimonadaceae</taxon>
        <taxon>Ferrimonas</taxon>
    </lineage>
</organism>
<dbReference type="OrthoDB" id="6258553at2"/>
<keyword evidence="2" id="KW-0201">Cytochrome c-type biogenesis</keyword>
<keyword evidence="1" id="KW-0677">Repeat</keyword>